<dbReference type="SMART" id="SM00345">
    <property type="entry name" value="HTH_GNTR"/>
    <property type="match status" value="1"/>
</dbReference>
<dbReference type="InterPro" id="IPR000524">
    <property type="entry name" value="Tscrpt_reg_HTH_GntR"/>
</dbReference>
<evidence type="ECO:0000256" key="1">
    <source>
        <dbReference type="ARBA" id="ARBA00023015"/>
    </source>
</evidence>
<evidence type="ECO:0000256" key="4">
    <source>
        <dbReference type="SAM" id="MobiDB-lite"/>
    </source>
</evidence>
<protein>
    <submittedName>
        <fullName evidence="6">Transcriptional regulator</fullName>
    </submittedName>
</protein>
<organism evidence="6 7">
    <name type="scientific">Glycomyces algeriensis</name>
    <dbReference type="NCBI Taxonomy" id="256037"/>
    <lineage>
        <taxon>Bacteria</taxon>
        <taxon>Bacillati</taxon>
        <taxon>Actinomycetota</taxon>
        <taxon>Actinomycetes</taxon>
        <taxon>Glycomycetales</taxon>
        <taxon>Glycomycetaceae</taxon>
        <taxon>Glycomyces</taxon>
    </lineage>
</organism>
<gene>
    <name evidence="6" type="ORF">GALLR39Z86_03370</name>
</gene>
<evidence type="ECO:0000313" key="6">
    <source>
        <dbReference type="EMBL" id="GLI40487.1"/>
    </source>
</evidence>
<evidence type="ECO:0000313" key="7">
    <source>
        <dbReference type="Proteomes" id="UP001144313"/>
    </source>
</evidence>
<dbReference type="Gene3D" id="1.20.120.530">
    <property type="entry name" value="GntR ligand-binding domain-like"/>
    <property type="match status" value="1"/>
</dbReference>
<sequence length="232" mass="25504">MAGDRASGKAPRRSPQEAVRAVRDDIIRGVFAPGERLTEEALAGRYGVSRVPVREALRVLEAEGFVEAKPYVGVFVRELSESEAEDLLELRSVVEPMCAARAAVQRTPEQLGRLKELLNMGWDAVQDGRLGELPRLNSRFHEVIAEASGSEVLGQMIRQISQKIAWVYAVELPRRAEDSWTEHEGIVAAIGAGDADRASALLAEHIAHATHAYRRRERQAERAPEDPAPTAA</sequence>
<proteinExistence type="predicted"/>
<dbReference type="PRINTS" id="PR00035">
    <property type="entry name" value="HTHGNTR"/>
</dbReference>
<dbReference type="Proteomes" id="UP001144313">
    <property type="component" value="Unassembled WGS sequence"/>
</dbReference>
<dbReference type="Gene3D" id="1.10.10.10">
    <property type="entry name" value="Winged helix-like DNA-binding domain superfamily/Winged helix DNA-binding domain"/>
    <property type="match status" value="1"/>
</dbReference>
<dbReference type="PROSITE" id="PS50949">
    <property type="entry name" value="HTH_GNTR"/>
    <property type="match status" value="1"/>
</dbReference>
<keyword evidence="7" id="KW-1185">Reference proteome</keyword>
<dbReference type="PANTHER" id="PTHR43537">
    <property type="entry name" value="TRANSCRIPTIONAL REGULATOR, GNTR FAMILY"/>
    <property type="match status" value="1"/>
</dbReference>
<dbReference type="InterPro" id="IPR008920">
    <property type="entry name" value="TF_FadR/GntR_C"/>
</dbReference>
<name>A0A9W6G536_9ACTN</name>
<evidence type="ECO:0000256" key="2">
    <source>
        <dbReference type="ARBA" id="ARBA00023125"/>
    </source>
</evidence>
<keyword evidence="2" id="KW-0238">DNA-binding</keyword>
<comment type="caution">
    <text evidence="6">The sequence shown here is derived from an EMBL/GenBank/DDBJ whole genome shotgun (WGS) entry which is preliminary data.</text>
</comment>
<dbReference type="SUPFAM" id="SSF48008">
    <property type="entry name" value="GntR ligand-binding domain-like"/>
    <property type="match status" value="1"/>
</dbReference>
<dbReference type="GO" id="GO:0003700">
    <property type="term" value="F:DNA-binding transcription factor activity"/>
    <property type="evidence" value="ECO:0007669"/>
    <property type="project" value="InterPro"/>
</dbReference>
<evidence type="ECO:0000259" key="5">
    <source>
        <dbReference type="PROSITE" id="PS50949"/>
    </source>
</evidence>
<feature type="region of interest" description="Disordered" evidence="4">
    <location>
        <begin position="212"/>
        <end position="232"/>
    </location>
</feature>
<dbReference type="CDD" id="cd07377">
    <property type="entry name" value="WHTH_GntR"/>
    <property type="match status" value="1"/>
</dbReference>
<dbReference type="Pfam" id="PF00392">
    <property type="entry name" value="GntR"/>
    <property type="match status" value="1"/>
</dbReference>
<reference evidence="6" key="1">
    <citation type="submission" date="2022-12" db="EMBL/GenBank/DDBJ databases">
        <title>Reference genome sequencing for broad-spectrum identification of bacterial and archaeal isolates by mass spectrometry.</title>
        <authorList>
            <person name="Sekiguchi Y."/>
            <person name="Tourlousse D.M."/>
        </authorList>
    </citation>
    <scope>NUCLEOTIDE SEQUENCE</scope>
    <source>
        <strain evidence="6">LLR39Z86</strain>
    </source>
</reference>
<evidence type="ECO:0000256" key="3">
    <source>
        <dbReference type="ARBA" id="ARBA00023163"/>
    </source>
</evidence>
<dbReference type="SUPFAM" id="SSF46785">
    <property type="entry name" value="Winged helix' DNA-binding domain"/>
    <property type="match status" value="1"/>
</dbReference>
<keyword evidence="3" id="KW-0804">Transcription</keyword>
<dbReference type="RefSeq" id="WP_270118794.1">
    <property type="nucleotide sequence ID" value="NZ_BAAAOL010000009.1"/>
</dbReference>
<feature type="domain" description="HTH gntR-type" evidence="5">
    <location>
        <begin position="12"/>
        <end position="79"/>
    </location>
</feature>
<dbReference type="SMART" id="SM00895">
    <property type="entry name" value="FCD"/>
    <property type="match status" value="1"/>
</dbReference>
<dbReference type="EMBL" id="BSDT01000001">
    <property type="protein sequence ID" value="GLI40487.1"/>
    <property type="molecule type" value="Genomic_DNA"/>
</dbReference>
<dbReference type="PANTHER" id="PTHR43537:SF24">
    <property type="entry name" value="GLUCONATE OPERON TRANSCRIPTIONAL REPRESSOR"/>
    <property type="match status" value="1"/>
</dbReference>
<dbReference type="InterPro" id="IPR036388">
    <property type="entry name" value="WH-like_DNA-bd_sf"/>
</dbReference>
<dbReference type="Pfam" id="PF07729">
    <property type="entry name" value="FCD"/>
    <property type="match status" value="1"/>
</dbReference>
<keyword evidence="1" id="KW-0805">Transcription regulation</keyword>
<dbReference type="InterPro" id="IPR036390">
    <property type="entry name" value="WH_DNA-bd_sf"/>
</dbReference>
<accession>A0A9W6G536</accession>
<dbReference type="GO" id="GO:0003677">
    <property type="term" value="F:DNA binding"/>
    <property type="evidence" value="ECO:0007669"/>
    <property type="project" value="UniProtKB-KW"/>
</dbReference>
<dbReference type="AlphaFoldDB" id="A0A9W6G536"/>
<dbReference type="InterPro" id="IPR011711">
    <property type="entry name" value="GntR_C"/>
</dbReference>